<protein>
    <recommendedName>
        <fullName evidence="2">Glycosyltransferase</fullName>
    </recommendedName>
</protein>
<evidence type="ECO:0000313" key="1">
    <source>
        <dbReference type="EMBL" id="QHS95808.1"/>
    </source>
</evidence>
<dbReference type="EMBL" id="MN739258">
    <property type="protein sequence ID" value="QHS95808.1"/>
    <property type="molecule type" value="Genomic_DNA"/>
</dbReference>
<reference evidence="1" key="1">
    <citation type="journal article" date="2020" name="Nature">
        <title>Giant virus diversity and host interactions through global metagenomics.</title>
        <authorList>
            <person name="Schulz F."/>
            <person name="Roux S."/>
            <person name="Paez-Espino D."/>
            <person name="Jungbluth S."/>
            <person name="Walsh D.A."/>
            <person name="Denef V.J."/>
            <person name="McMahon K.D."/>
            <person name="Konstantinidis K.T."/>
            <person name="Eloe-Fadrosh E.A."/>
            <person name="Kyrpides N.C."/>
            <person name="Woyke T."/>
        </authorList>
    </citation>
    <scope>NUCLEOTIDE SEQUENCE</scope>
    <source>
        <strain evidence="1">GVMAG-M-3300018868-6</strain>
    </source>
</reference>
<sequence>MTLAILIPCTSNGRPEWKTITDTYLYNLTLKTFLITYNPTKKNKFYIGYDEDDRIFANRSEQGKIVKFLSVMKNVDVEFISMHGINKGHLTLMWNRLYAKAYNDQFDYFFQCGDDINFKTKGWVDECIKILQSHNNIGLTGPINNNNRILTQSFVSRKHMEIMGYFFPPEIINWCCDDWINEVYKHNYFYPAISQFCSNDGGAERYTINNNPVFKTNLNSYQINTIQLRKSILEYIDRDKNKILTFLASSV</sequence>
<evidence type="ECO:0008006" key="2">
    <source>
        <dbReference type="Google" id="ProtNLM"/>
    </source>
</evidence>
<proteinExistence type="predicted"/>
<dbReference type="AlphaFoldDB" id="A0A6C0BWJ5"/>
<accession>A0A6C0BWJ5</accession>
<name>A0A6C0BWJ5_9ZZZZ</name>
<organism evidence="1">
    <name type="scientific">viral metagenome</name>
    <dbReference type="NCBI Taxonomy" id="1070528"/>
    <lineage>
        <taxon>unclassified sequences</taxon>
        <taxon>metagenomes</taxon>
        <taxon>organismal metagenomes</taxon>
    </lineage>
</organism>